<proteinExistence type="predicted"/>
<organism evidence="1 2">
    <name type="scientific">Peronosclerospora sorghi</name>
    <dbReference type="NCBI Taxonomy" id="230839"/>
    <lineage>
        <taxon>Eukaryota</taxon>
        <taxon>Sar</taxon>
        <taxon>Stramenopiles</taxon>
        <taxon>Oomycota</taxon>
        <taxon>Peronosporomycetes</taxon>
        <taxon>Peronosporales</taxon>
        <taxon>Peronosporaceae</taxon>
        <taxon>Peronosclerospora</taxon>
    </lineage>
</organism>
<dbReference type="EMBL" id="CM047591">
    <property type="protein sequence ID" value="KAI9918760.1"/>
    <property type="molecule type" value="Genomic_DNA"/>
</dbReference>
<accession>A0ACC0WIS3</accession>
<reference evidence="1 2" key="1">
    <citation type="journal article" date="2022" name="bioRxiv">
        <title>The genome of the oomycete Peronosclerospora sorghi, a cosmopolitan pathogen of maize and sorghum, is inflated with dispersed pseudogenes.</title>
        <authorList>
            <person name="Fletcher K."/>
            <person name="Martin F."/>
            <person name="Isakeit T."/>
            <person name="Cavanaugh K."/>
            <person name="Magill C."/>
            <person name="Michelmore R."/>
        </authorList>
    </citation>
    <scope>NUCLEOTIDE SEQUENCE [LARGE SCALE GENOMIC DNA]</scope>
    <source>
        <strain evidence="1">P6</strain>
    </source>
</reference>
<sequence>MMILQLNRLKKKTAIQCLLISKTMLARIKRLEDGTNGEVGPAANKAMELLRASAEMFALVQNPRRQLLIPEAQRILPSQIPKIVRRRFRYTDLLFHGADADVRNCYRKTITEEVNDTTNDCCWQHRQKLARPVHEVLFKGVFGLVHGTRYFTQTFDGVFDANWEVNHKR</sequence>
<evidence type="ECO:0000313" key="1">
    <source>
        <dbReference type="EMBL" id="KAI9918760.1"/>
    </source>
</evidence>
<keyword evidence="2" id="KW-1185">Reference proteome</keyword>
<name>A0ACC0WIS3_9STRA</name>
<evidence type="ECO:0000313" key="2">
    <source>
        <dbReference type="Proteomes" id="UP001163321"/>
    </source>
</evidence>
<comment type="caution">
    <text evidence="1">The sequence shown here is derived from an EMBL/GenBank/DDBJ whole genome shotgun (WGS) entry which is preliminary data.</text>
</comment>
<protein>
    <submittedName>
        <fullName evidence="1">Uncharacterized protein</fullName>
    </submittedName>
</protein>
<dbReference type="Proteomes" id="UP001163321">
    <property type="component" value="Chromosome 12"/>
</dbReference>
<gene>
    <name evidence="1" type="ORF">PsorP6_012197</name>
</gene>